<geneLocation type="plasmid" evidence="1 2">
    <name>pMNOD01</name>
</geneLocation>
<evidence type="ECO:0000313" key="2">
    <source>
        <dbReference type="Proteomes" id="UP000008207"/>
    </source>
</evidence>
<dbReference type="AlphaFoldDB" id="B8IWJ5"/>
<evidence type="ECO:0000313" key="1">
    <source>
        <dbReference type="EMBL" id="ACL62785.1"/>
    </source>
</evidence>
<dbReference type="SUPFAM" id="SSF52833">
    <property type="entry name" value="Thioredoxin-like"/>
    <property type="match status" value="1"/>
</dbReference>
<proteinExistence type="predicted"/>
<dbReference type="OrthoDB" id="9813770at2"/>
<dbReference type="Gene3D" id="3.40.30.10">
    <property type="entry name" value="Glutaredoxin"/>
    <property type="match status" value="1"/>
</dbReference>
<dbReference type="RefSeq" id="WP_015934315.1">
    <property type="nucleotide sequence ID" value="NC_011892.1"/>
</dbReference>
<dbReference type="InterPro" id="IPR036249">
    <property type="entry name" value="Thioredoxin-like_sf"/>
</dbReference>
<keyword evidence="1" id="KW-0614">Plasmid</keyword>
<dbReference type="EMBL" id="CP001350">
    <property type="protein sequence ID" value="ACL62785.1"/>
    <property type="molecule type" value="Genomic_DNA"/>
</dbReference>
<organism evidence="1 2">
    <name type="scientific">Methylobacterium nodulans (strain LMG 21967 / CNCM I-2342 / ORS 2060)</name>
    <dbReference type="NCBI Taxonomy" id="460265"/>
    <lineage>
        <taxon>Bacteria</taxon>
        <taxon>Pseudomonadati</taxon>
        <taxon>Pseudomonadota</taxon>
        <taxon>Alphaproteobacteria</taxon>
        <taxon>Hyphomicrobiales</taxon>
        <taxon>Methylobacteriaceae</taxon>
        <taxon>Methylobacterium</taxon>
    </lineage>
</organism>
<dbReference type="Proteomes" id="UP000008207">
    <property type="component" value="Plasmid pMNOD01"/>
</dbReference>
<gene>
    <name evidence="1" type="ordered locus">Mnod_8729</name>
</gene>
<reference evidence="2" key="1">
    <citation type="submission" date="2009-01" db="EMBL/GenBank/DDBJ databases">
        <title>Complete sequence of plasmid 1 of Methylobacterium nodulans ORS 2060.</title>
        <authorList>
            <consortium name="US DOE Joint Genome Institute"/>
            <person name="Lucas S."/>
            <person name="Copeland A."/>
            <person name="Lapidus A."/>
            <person name="Glavina del Rio T."/>
            <person name="Dalin E."/>
            <person name="Tice H."/>
            <person name="Bruce D."/>
            <person name="Goodwin L."/>
            <person name="Pitluck S."/>
            <person name="Sims D."/>
            <person name="Brettin T."/>
            <person name="Detter J.C."/>
            <person name="Han C."/>
            <person name="Larimer F."/>
            <person name="Land M."/>
            <person name="Hauser L."/>
            <person name="Kyrpides N."/>
            <person name="Ivanova N."/>
            <person name="Marx C.J."/>
            <person name="Richardson P."/>
        </authorList>
    </citation>
    <scope>NUCLEOTIDE SEQUENCE [LARGE SCALE GENOMIC DNA]</scope>
    <source>
        <strain evidence="2">LMG 21967 / CNCM I-2342 / ORS 2060</strain>
        <plasmid evidence="2">Plasmid pMNOD01</plasmid>
    </source>
</reference>
<keyword evidence="2" id="KW-1185">Reference proteome</keyword>
<dbReference type="KEGG" id="mno:Mnod_8729"/>
<accession>B8IWJ5</accession>
<dbReference type="HOGENOM" id="CLU_097497_0_0_5"/>
<sequence length="221" mass="23381">MSDLELRYYFDPLCGWCYASAEALAALAERHGSQLRMMPVGLFFEPRPVSAIADHAWRNDQRIGGLTGQPFSEAYHRNVLQAPDGVFTSGPLTLALAALGETDAALEPRFLHAAQRARYVEGRDTSQVAEVVPVAIAVATEAGLKLDPDGLGARLRNDAALAERVADRITAAQAEMHGLPGGGVPQLLVRVGGKAHAVSGQTLYAGRDAILAAVEQASLAS</sequence>
<name>B8IWJ5_METNO</name>
<protein>
    <submittedName>
        <fullName evidence="1">Putative DsbA-like thioredoxin protein</fullName>
    </submittedName>
</protein>